<comment type="caution">
    <text evidence="1">The sequence shown here is derived from an EMBL/GenBank/DDBJ whole genome shotgun (WGS) entry which is preliminary data.</text>
</comment>
<protein>
    <recommendedName>
        <fullName evidence="3">Lipoprotein</fullName>
    </recommendedName>
</protein>
<dbReference type="EMBL" id="CAKMUD010000105">
    <property type="protein sequence ID" value="CAH1601910.1"/>
    <property type="molecule type" value="Genomic_DNA"/>
</dbReference>
<reference evidence="1" key="1">
    <citation type="submission" date="2022-01" db="EMBL/GenBank/DDBJ databases">
        <authorList>
            <person name="Lagorce A."/>
        </authorList>
    </citation>
    <scope>NUCLEOTIDE SEQUENCE</scope>
    <source>
        <strain evidence="1">Th15_F1_A12</strain>
    </source>
</reference>
<gene>
    <name evidence="1" type="ORF">THF1A12_50324</name>
</gene>
<evidence type="ECO:0000313" key="1">
    <source>
        <dbReference type="EMBL" id="CAH1601910.1"/>
    </source>
</evidence>
<name>A0AAU9QU10_9VIBR</name>
<dbReference type="PROSITE" id="PS51257">
    <property type="entry name" value="PROKAR_LIPOPROTEIN"/>
    <property type="match status" value="1"/>
</dbReference>
<evidence type="ECO:0008006" key="3">
    <source>
        <dbReference type="Google" id="ProtNLM"/>
    </source>
</evidence>
<dbReference type="Proteomes" id="UP001295462">
    <property type="component" value="Unassembled WGS sequence"/>
</dbReference>
<organism evidence="1 2">
    <name type="scientific">Vibrio jasicida</name>
    <dbReference type="NCBI Taxonomy" id="766224"/>
    <lineage>
        <taxon>Bacteria</taxon>
        <taxon>Pseudomonadati</taxon>
        <taxon>Pseudomonadota</taxon>
        <taxon>Gammaproteobacteria</taxon>
        <taxon>Vibrionales</taxon>
        <taxon>Vibrionaceae</taxon>
        <taxon>Vibrio</taxon>
    </lineage>
</organism>
<proteinExistence type="predicted"/>
<accession>A0AAU9QU10</accession>
<dbReference type="AlphaFoldDB" id="A0AAU9QU10"/>
<sequence>MTSLKHMTTLIGLSFLSGCSVLQNSDLKEYEEKMSVLSVACPQCEFITRDIVNMKLDRCGGQYMDTFIETTESNSVFASLLALNKVNPKGYKAYVSAAQQSISCESLEVWGQNFSNYLQTEEWENYYFQVMAKQNELTSSEDTHR</sequence>
<evidence type="ECO:0000313" key="2">
    <source>
        <dbReference type="Proteomes" id="UP001295462"/>
    </source>
</evidence>